<reference evidence="2 3" key="1">
    <citation type="submission" date="2024-12" db="EMBL/GenBank/DDBJ databases">
        <title>The unique morphological basis and parallel evolutionary history of personate flowers in Penstemon.</title>
        <authorList>
            <person name="Depatie T.H."/>
            <person name="Wessinger C.A."/>
        </authorList>
    </citation>
    <scope>NUCLEOTIDE SEQUENCE [LARGE SCALE GENOMIC DNA]</scope>
    <source>
        <strain evidence="2">WTNN_2</strain>
        <tissue evidence="2">Leaf</tissue>
    </source>
</reference>
<feature type="region of interest" description="Disordered" evidence="1">
    <location>
        <begin position="101"/>
        <end position="131"/>
    </location>
</feature>
<feature type="compositionally biased region" description="Polar residues" evidence="1">
    <location>
        <begin position="188"/>
        <end position="199"/>
    </location>
</feature>
<proteinExistence type="predicted"/>
<organism evidence="2 3">
    <name type="scientific">Penstemon smallii</name>
    <dbReference type="NCBI Taxonomy" id="265156"/>
    <lineage>
        <taxon>Eukaryota</taxon>
        <taxon>Viridiplantae</taxon>
        <taxon>Streptophyta</taxon>
        <taxon>Embryophyta</taxon>
        <taxon>Tracheophyta</taxon>
        <taxon>Spermatophyta</taxon>
        <taxon>Magnoliopsida</taxon>
        <taxon>eudicotyledons</taxon>
        <taxon>Gunneridae</taxon>
        <taxon>Pentapetalae</taxon>
        <taxon>asterids</taxon>
        <taxon>lamiids</taxon>
        <taxon>Lamiales</taxon>
        <taxon>Plantaginaceae</taxon>
        <taxon>Cheloneae</taxon>
        <taxon>Penstemon</taxon>
    </lineage>
</organism>
<evidence type="ECO:0000256" key="1">
    <source>
        <dbReference type="SAM" id="MobiDB-lite"/>
    </source>
</evidence>
<accession>A0ABD3TS25</accession>
<evidence type="ECO:0000313" key="2">
    <source>
        <dbReference type="EMBL" id="KAL3839565.1"/>
    </source>
</evidence>
<feature type="compositionally biased region" description="Basic and acidic residues" evidence="1">
    <location>
        <begin position="162"/>
        <end position="173"/>
    </location>
</feature>
<feature type="compositionally biased region" description="Low complexity" evidence="1">
    <location>
        <begin position="8"/>
        <end position="25"/>
    </location>
</feature>
<dbReference type="Proteomes" id="UP001634393">
    <property type="component" value="Unassembled WGS sequence"/>
</dbReference>
<dbReference type="PANTHER" id="PTHR34952:SF2">
    <property type="entry name" value="OS05G0113500 PROTEIN"/>
    <property type="match status" value="1"/>
</dbReference>
<sequence>MEVCVPFNTSSGQDSSSNSGSPTDPLNQALYSSKELSGDDLGTCLTQHLNIEDSEISTRGCNLSPKKNDMVSVVREDGHKYSDQSKFSNSASEKCFSKCASFPPLDEPKSSVNGSLRGKKKQKKDKAAEASEVIDNAKYINQCYSGSVSLPTPLKLVSAMKGGREKQGKETKKLSVTWAPDVYDPIPTSVSHVPSNKNQVRYGKKYGKNKQKNGGKSSRGKSKDKKQPKKNSGSTNNKLKPMHNDSGTGAFRDPEADIADYNVGSPDPFCGSSFLKKSVENLHFPVAEAT</sequence>
<feature type="region of interest" description="Disordered" evidence="1">
    <location>
        <begin position="1"/>
        <end position="29"/>
    </location>
</feature>
<gene>
    <name evidence="2" type="ORF">ACJIZ3_024156</name>
</gene>
<dbReference type="PANTHER" id="PTHR34952">
    <property type="entry name" value="OS05G0113500 PROTEIN"/>
    <property type="match status" value="1"/>
</dbReference>
<keyword evidence="3" id="KW-1185">Reference proteome</keyword>
<protein>
    <submittedName>
        <fullName evidence="2">Uncharacterized protein</fullName>
    </submittedName>
</protein>
<feature type="region of interest" description="Disordered" evidence="1">
    <location>
        <begin position="160"/>
        <end position="262"/>
    </location>
</feature>
<evidence type="ECO:0000313" key="3">
    <source>
        <dbReference type="Proteomes" id="UP001634393"/>
    </source>
</evidence>
<comment type="caution">
    <text evidence="2">The sequence shown here is derived from an EMBL/GenBank/DDBJ whole genome shotgun (WGS) entry which is preliminary data.</text>
</comment>
<dbReference type="EMBL" id="JBJXBP010000003">
    <property type="protein sequence ID" value="KAL3839565.1"/>
    <property type="molecule type" value="Genomic_DNA"/>
</dbReference>
<feature type="compositionally biased region" description="Basic residues" evidence="1">
    <location>
        <begin position="202"/>
        <end position="229"/>
    </location>
</feature>
<dbReference type="AlphaFoldDB" id="A0ABD3TS25"/>
<name>A0ABD3TS25_9LAMI</name>